<dbReference type="EMBL" id="AAXW01000001">
    <property type="protein sequence ID" value="EAZ94305.1"/>
    <property type="molecule type" value="Genomic_DNA"/>
</dbReference>
<evidence type="ECO:0000313" key="6">
    <source>
        <dbReference type="Proteomes" id="UP000003781"/>
    </source>
</evidence>
<evidence type="ECO:0000313" key="5">
    <source>
        <dbReference type="EMBL" id="EAZ94305.1"/>
    </source>
</evidence>
<protein>
    <submittedName>
        <fullName evidence="5">Cytochrome P450</fullName>
    </submittedName>
</protein>
<dbReference type="PROSITE" id="PS00086">
    <property type="entry name" value="CYTOCHROME_P450"/>
    <property type="match status" value="1"/>
</dbReference>
<accession>A3IH63</accession>
<evidence type="ECO:0000256" key="4">
    <source>
        <dbReference type="RuleBase" id="RU000461"/>
    </source>
</evidence>
<dbReference type="GO" id="GO:0005506">
    <property type="term" value="F:iron ion binding"/>
    <property type="evidence" value="ECO:0007669"/>
    <property type="project" value="InterPro"/>
</dbReference>
<keyword evidence="3 4" id="KW-0349">Heme</keyword>
<comment type="similarity">
    <text evidence="2 4">Belongs to the cytochrome P450 family.</text>
</comment>
<dbReference type="InterPro" id="IPR036396">
    <property type="entry name" value="Cyt_P450_sf"/>
</dbReference>
<dbReference type="RefSeq" id="WP_008272646.1">
    <property type="nucleotide sequence ID" value="NZ_AAXW01000001.1"/>
</dbReference>
<organism evidence="5 6">
    <name type="scientific">Crocosphaera chwakensis CCY0110</name>
    <dbReference type="NCBI Taxonomy" id="391612"/>
    <lineage>
        <taxon>Bacteria</taxon>
        <taxon>Bacillati</taxon>
        <taxon>Cyanobacteriota</taxon>
        <taxon>Cyanophyceae</taxon>
        <taxon>Oscillatoriophycideae</taxon>
        <taxon>Chroococcales</taxon>
        <taxon>Aphanothecaceae</taxon>
        <taxon>Crocosphaera</taxon>
        <taxon>Crocosphaera chwakensis</taxon>
    </lineage>
</organism>
<dbReference type="PRINTS" id="PR00385">
    <property type="entry name" value="P450"/>
</dbReference>
<keyword evidence="4" id="KW-0503">Monooxygenase</keyword>
<dbReference type="GO" id="GO:0016705">
    <property type="term" value="F:oxidoreductase activity, acting on paired donors, with incorporation or reduction of molecular oxygen"/>
    <property type="evidence" value="ECO:0007669"/>
    <property type="project" value="InterPro"/>
</dbReference>
<comment type="cofactor">
    <cofactor evidence="1 3">
        <name>heme</name>
        <dbReference type="ChEBI" id="CHEBI:30413"/>
    </cofactor>
</comment>
<dbReference type="InterPro" id="IPR050121">
    <property type="entry name" value="Cytochrome_P450_monoxygenase"/>
</dbReference>
<proteinExistence type="inferred from homology"/>
<reference evidence="5 6" key="1">
    <citation type="submission" date="2007-03" db="EMBL/GenBank/DDBJ databases">
        <authorList>
            <person name="Stal L."/>
            <person name="Ferriera S."/>
            <person name="Johnson J."/>
            <person name="Kravitz S."/>
            <person name="Beeson K."/>
            <person name="Sutton G."/>
            <person name="Rogers Y.-H."/>
            <person name="Friedman R."/>
            <person name="Frazier M."/>
            <person name="Venter J.C."/>
        </authorList>
    </citation>
    <scope>NUCLEOTIDE SEQUENCE [LARGE SCALE GENOMIC DNA]</scope>
    <source>
        <strain evidence="5 6">CCY0110</strain>
    </source>
</reference>
<name>A3IH63_9CHRO</name>
<keyword evidence="4" id="KW-0560">Oxidoreductase</keyword>
<feature type="binding site" description="axial binding residue" evidence="3">
    <location>
        <position position="391"/>
    </location>
    <ligand>
        <name>heme</name>
        <dbReference type="ChEBI" id="CHEBI:30413"/>
    </ligand>
    <ligandPart>
        <name>Fe</name>
        <dbReference type="ChEBI" id="CHEBI:18248"/>
    </ligandPart>
</feature>
<sequence>MVLPPSISTPRLLRLFKLIFYPLDSLENYYERYGDIFIVGQSETPFVYISNPQGIQEILTKDKTHFRTGGGSGFLTTFLGNNSLLSLKGEKHQRERKLLTPAFHGERLQSYATLIYSISDEVSEKLEINQSFNVREIMQEITLQVILKAVFGIAEGKRYQKLKNLLTSWLSFFDSPINATIIFFPFLQKDWGNWTTWGRFLRIKAQIDDLIYTEINERRQQKNYQGKDILTLLILARDEDGNPMSDQELHDELITLLIAGHETTASSLTWALYWIHYCPEVEEKLRSHFSILDKNIDLLNIIKLPYLDAVCSETLRIYPVVVNAFIRVLETPLELMGYQFKPGTVFAPAIYLVHHREDIYPNSKQFRPERFLERQFSPYEYLPFGGGSRRCIGMELAKMEMKIVLFTLLSKYKFKLSSSHPLKPVRRGLTIAPPNSFKMIITQKLAYT</sequence>
<comment type="caution">
    <text evidence="5">The sequence shown here is derived from an EMBL/GenBank/DDBJ whole genome shotgun (WGS) entry which is preliminary data.</text>
</comment>
<keyword evidence="3 4" id="KW-0408">Iron</keyword>
<dbReference type="Gene3D" id="1.10.630.10">
    <property type="entry name" value="Cytochrome P450"/>
    <property type="match status" value="1"/>
</dbReference>
<dbReference type="Pfam" id="PF00067">
    <property type="entry name" value="p450"/>
    <property type="match status" value="1"/>
</dbReference>
<dbReference type="eggNOG" id="COG2124">
    <property type="taxonomic scope" value="Bacteria"/>
</dbReference>
<dbReference type="InterPro" id="IPR001128">
    <property type="entry name" value="Cyt_P450"/>
</dbReference>
<dbReference type="SUPFAM" id="SSF48264">
    <property type="entry name" value="Cytochrome P450"/>
    <property type="match status" value="1"/>
</dbReference>
<dbReference type="CDD" id="cd11053">
    <property type="entry name" value="CYP110-like"/>
    <property type="match status" value="1"/>
</dbReference>
<dbReference type="PANTHER" id="PTHR24305:SF166">
    <property type="entry name" value="CYTOCHROME P450 12A4, MITOCHONDRIAL-RELATED"/>
    <property type="match status" value="1"/>
</dbReference>
<keyword evidence="3 4" id="KW-0479">Metal-binding</keyword>
<dbReference type="GO" id="GO:0004497">
    <property type="term" value="F:monooxygenase activity"/>
    <property type="evidence" value="ECO:0007669"/>
    <property type="project" value="UniProtKB-KW"/>
</dbReference>
<dbReference type="InterPro" id="IPR002401">
    <property type="entry name" value="Cyt_P450_E_grp-I"/>
</dbReference>
<evidence type="ECO:0000256" key="3">
    <source>
        <dbReference type="PIRSR" id="PIRSR602401-1"/>
    </source>
</evidence>
<dbReference type="Proteomes" id="UP000003781">
    <property type="component" value="Unassembled WGS sequence"/>
</dbReference>
<evidence type="ECO:0000256" key="2">
    <source>
        <dbReference type="ARBA" id="ARBA00010617"/>
    </source>
</evidence>
<dbReference type="OrthoDB" id="446280at2"/>
<dbReference type="InterPro" id="IPR017972">
    <property type="entry name" value="Cyt_P450_CS"/>
</dbReference>
<dbReference type="AlphaFoldDB" id="A3IH63"/>
<dbReference type="GO" id="GO:0020037">
    <property type="term" value="F:heme binding"/>
    <property type="evidence" value="ECO:0007669"/>
    <property type="project" value="InterPro"/>
</dbReference>
<keyword evidence="6" id="KW-1185">Reference proteome</keyword>
<evidence type="ECO:0000256" key="1">
    <source>
        <dbReference type="ARBA" id="ARBA00001971"/>
    </source>
</evidence>
<gene>
    <name evidence="5" type="ORF">CY0110_10532</name>
</gene>
<dbReference type="PRINTS" id="PR00463">
    <property type="entry name" value="EP450I"/>
</dbReference>
<dbReference type="PANTHER" id="PTHR24305">
    <property type="entry name" value="CYTOCHROME P450"/>
    <property type="match status" value="1"/>
</dbReference>